<gene>
    <name evidence="5" type="ORF">ERUC_LOCUS6859</name>
</gene>
<dbReference type="EMBL" id="CAKOAT010079044">
    <property type="protein sequence ID" value="CAH8313435.1"/>
    <property type="molecule type" value="Genomic_DNA"/>
</dbReference>
<dbReference type="Proteomes" id="UP001642260">
    <property type="component" value="Unassembled WGS sequence"/>
</dbReference>
<dbReference type="Pfam" id="PF00439">
    <property type="entry name" value="Bromodomain"/>
    <property type="match status" value="1"/>
</dbReference>
<sequence>MVMMMLTKTTKMASDWGTWEELLLGGAVLRHGTGDWTVVSEELRSHSMSGIFTPEICQAKYKDLRERYLGCKSWFEELKKKRVAELKAALLKSEDSIGSLETKLQSLKSESGNEEYHQNDYDSSRTLSLEPPSPKSEGGGECTSKDTSKELSSVGSFTQQELTTTNWSPQAKSEAVREQDKKKGLLHGDIFESMYGVAGGQVLPSMRKKRGKRKRKDCSASKDVSAVEESDMLDSSTMDIASNSKSKEAASTSSNSHTRGHGLALPEELMKIYNTISQKECALVFRRRLDSQKRARYKKLVRRHMDLDTIKARINGRSISSAKEVFMDFLLVANNAATFYSKNTREHKSAVCLRDIVTKSLRHYLTEDHPTPPYRSGILSTSTKVSVPSPISKSPSVRTSVAVKRPRTGVHPLKKVDHEDMAKTTSSGGKKRRIVTDSPVAAVKLSAAGKKEMAVEEKRRRGRDGNKQVNRGLVDSPALVGRKRNRVR</sequence>
<feature type="region of interest" description="Disordered" evidence="3">
    <location>
        <begin position="375"/>
        <end position="403"/>
    </location>
</feature>
<keyword evidence="1 2" id="KW-0103">Bromodomain</keyword>
<organism evidence="5 6">
    <name type="scientific">Eruca vesicaria subsp. sativa</name>
    <name type="common">Garden rocket</name>
    <name type="synonym">Eruca sativa</name>
    <dbReference type="NCBI Taxonomy" id="29727"/>
    <lineage>
        <taxon>Eukaryota</taxon>
        <taxon>Viridiplantae</taxon>
        <taxon>Streptophyta</taxon>
        <taxon>Embryophyta</taxon>
        <taxon>Tracheophyta</taxon>
        <taxon>Spermatophyta</taxon>
        <taxon>Magnoliopsida</taxon>
        <taxon>eudicotyledons</taxon>
        <taxon>Gunneridae</taxon>
        <taxon>Pentapetalae</taxon>
        <taxon>rosids</taxon>
        <taxon>malvids</taxon>
        <taxon>Brassicales</taxon>
        <taxon>Brassicaceae</taxon>
        <taxon>Brassiceae</taxon>
        <taxon>Eruca</taxon>
    </lineage>
</organism>
<feature type="compositionally biased region" description="Low complexity" evidence="3">
    <location>
        <begin position="380"/>
        <end position="397"/>
    </location>
</feature>
<comment type="caution">
    <text evidence="5">The sequence shown here is derived from an EMBL/GenBank/DDBJ whole genome shotgun (WGS) entry which is preliminary data.</text>
</comment>
<dbReference type="InterPro" id="IPR001487">
    <property type="entry name" value="Bromodomain"/>
</dbReference>
<keyword evidence="6" id="KW-1185">Reference proteome</keyword>
<dbReference type="PROSITE" id="PS50014">
    <property type="entry name" value="BROMODOMAIN_2"/>
    <property type="match status" value="1"/>
</dbReference>
<dbReference type="SUPFAM" id="SSF47370">
    <property type="entry name" value="Bromodomain"/>
    <property type="match status" value="1"/>
</dbReference>
<evidence type="ECO:0000256" key="1">
    <source>
        <dbReference type="ARBA" id="ARBA00023117"/>
    </source>
</evidence>
<dbReference type="CDD" id="cd04369">
    <property type="entry name" value="Bromodomain"/>
    <property type="match status" value="1"/>
</dbReference>
<protein>
    <recommendedName>
        <fullName evidence="4">Bromo domain-containing protein</fullName>
    </recommendedName>
</protein>
<feature type="compositionally biased region" description="Polar residues" evidence="3">
    <location>
        <begin position="150"/>
        <end position="171"/>
    </location>
</feature>
<feature type="compositionally biased region" description="Basic and acidic residues" evidence="3">
    <location>
        <begin position="449"/>
        <end position="466"/>
    </location>
</feature>
<proteinExistence type="predicted"/>
<evidence type="ECO:0000313" key="6">
    <source>
        <dbReference type="Proteomes" id="UP001642260"/>
    </source>
</evidence>
<dbReference type="PANTHER" id="PTHR37888:SF4">
    <property type="entry name" value="OS07G0565300 PROTEIN"/>
    <property type="match status" value="1"/>
</dbReference>
<dbReference type="Gene3D" id="1.20.920.10">
    <property type="entry name" value="Bromodomain-like"/>
    <property type="match status" value="1"/>
</dbReference>
<feature type="region of interest" description="Disordered" evidence="3">
    <location>
        <begin position="449"/>
        <end position="488"/>
    </location>
</feature>
<feature type="region of interest" description="Disordered" evidence="3">
    <location>
        <begin position="203"/>
        <end position="261"/>
    </location>
</feature>
<dbReference type="AlphaFoldDB" id="A0ABC8JDB8"/>
<feature type="compositionally biased region" description="Basic residues" evidence="3">
    <location>
        <begin position="206"/>
        <end position="216"/>
    </location>
</feature>
<evidence type="ECO:0000256" key="3">
    <source>
        <dbReference type="SAM" id="MobiDB-lite"/>
    </source>
</evidence>
<reference evidence="5 6" key="1">
    <citation type="submission" date="2022-03" db="EMBL/GenBank/DDBJ databases">
        <authorList>
            <person name="Macdonald S."/>
            <person name="Ahmed S."/>
            <person name="Newling K."/>
        </authorList>
    </citation>
    <scope>NUCLEOTIDE SEQUENCE [LARGE SCALE GENOMIC DNA]</scope>
</reference>
<evidence type="ECO:0000313" key="5">
    <source>
        <dbReference type="EMBL" id="CAH8313435.1"/>
    </source>
</evidence>
<accession>A0ABC8JDB8</accession>
<dbReference type="PANTHER" id="PTHR37888">
    <property type="entry name" value="DNA-BINDING BROMODOMAIN-CONTAINING PROTEIN"/>
    <property type="match status" value="1"/>
</dbReference>
<feature type="domain" description="Bromo" evidence="4">
    <location>
        <begin position="277"/>
        <end position="347"/>
    </location>
</feature>
<name>A0ABC8JDB8_ERUVS</name>
<dbReference type="InterPro" id="IPR036427">
    <property type="entry name" value="Bromodomain-like_sf"/>
</dbReference>
<feature type="compositionally biased region" description="Basic and acidic residues" evidence="3">
    <location>
        <begin position="114"/>
        <end position="123"/>
    </location>
</feature>
<evidence type="ECO:0000256" key="2">
    <source>
        <dbReference type="PROSITE-ProRule" id="PRU00035"/>
    </source>
</evidence>
<feature type="region of interest" description="Disordered" evidence="3">
    <location>
        <begin position="106"/>
        <end position="180"/>
    </location>
</feature>
<feature type="compositionally biased region" description="Polar residues" evidence="3">
    <location>
        <begin position="233"/>
        <end position="257"/>
    </location>
</feature>
<dbReference type="SMART" id="SM00297">
    <property type="entry name" value="BROMO"/>
    <property type="match status" value="1"/>
</dbReference>
<evidence type="ECO:0000259" key="4">
    <source>
        <dbReference type="PROSITE" id="PS50014"/>
    </source>
</evidence>